<evidence type="ECO:0000256" key="2">
    <source>
        <dbReference type="ARBA" id="ARBA00022679"/>
    </source>
</evidence>
<proteinExistence type="predicted"/>
<dbReference type="InterPro" id="IPR035994">
    <property type="entry name" value="Nucleoside_phosphorylase_sf"/>
</dbReference>
<dbReference type="OrthoDB" id="432913at2759"/>
<name>A0A812U2C7_9DINO</name>
<evidence type="ECO:0000259" key="4">
    <source>
        <dbReference type="Pfam" id="PF01048"/>
    </source>
</evidence>
<protein>
    <recommendedName>
        <fullName evidence="4">Nucleoside phosphorylase domain-containing protein</fullName>
    </recommendedName>
</protein>
<dbReference type="Gene3D" id="3.40.50.1580">
    <property type="entry name" value="Nucleoside phosphorylase domain"/>
    <property type="match status" value="1"/>
</dbReference>
<accession>A0A812U2C7</accession>
<evidence type="ECO:0000313" key="5">
    <source>
        <dbReference type="EMBL" id="CAE7549471.1"/>
    </source>
</evidence>
<evidence type="ECO:0000256" key="1">
    <source>
        <dbReference type="ARBA" id="ARBA00022676"/>
    </source>
</evidence>
<keyword evidence="2" id="KW-0808">Transferase</keyword>
<dbReference type="GO" id="GO:0005829">
    <property type="term" value="C:cytosol"/>
    <property type="evidence" value="ECO:0007669"/>
    <property type="project" value="TreeGrafter"/>
</dbReference>
<dbReference type="PANTHER" id="PTHR42679">
    <property type="entry name" value="S-METHYL-5'-THIOADENOSINE PHOSPHORYLASE"/>
    <property type="match status" value="1"/>
</dbReference>
<evidence type="ECO:0000313" key="6">
    <source>
        <dbReference type="Proteomes" id="UP000604046"/>
    </source>
</evidence>
<gene>
    <name evidence="5" type="ORF">SNAT2548_LOCUS30854</name>
</gene>
<organism evidence="5 6">
    <name type="scientific">Symbiodinium natans</name>
    <dbReference type="NCBI Taxonomy" id="878477"/>
    <lineage>
        <taxon>Eukaryota</taxon>
        <taxon>Sar</taxon>
        <taxon>Alveolata</taxon>
        <taxon>Dinophyceae</taxon>
        <taxon>Suessiales</taxon>
        <taxon>Symbiodiniaceae</taxon>
        <taxon>Symbiodinium</taxon>
    </lineage>
</organism>
<dbReference type="InterPro" id="IPR010044">
    <property type="entry name" value="MTAP"/>
</dbReference>
<feature type="domain" description="Nucleoside phosphorylase" evidence="4">
    <location>
        <begin position="69"/>
        <end position="282"/>
    </location>
</feature>
<dbReference type="GO" id="GO:0017061">
    <property type="term" value="F:S-methyl-5-thioadenosine phosphorylase activity"/>
    <property type="evidence" value="ECO:0007669"/>
    <property type="project" value="InterPro"/>
</dbReference>
<dbReference type="AlphaFoldDB" id="A0A812U2C7"/>
<dbReference type="Proteomes" id="UP000604046">
    <property type="component" value="Unassembled WGS sequence"/>
</dbReference>
<sequence>MASLGPMPRFGLIGGSGVQVKGEDSWTVETPWGKCILAALDSQRRVVFANRHFCTKVNEQGKADYAPPHEVNFKALIWALVVNSECTGVVALSSTGTLHPETIPVGSVVAANDYYMVNPQPVTFWGHEKIGSFEIPAGGVGRMHYSPANPQDEARLAWSSRVQTALHGVLAAVREKVKFAQGQTASSWPLIPQKETVYVNTVGPRFETRAEIRSYRGIGDIVGMTCGNEWILCEELQVPYFVICFCDNACNGLSTHPQGALQEYLESKAAIGEVTSAIVYQLVEELSKGAASGYADAAPSA</sequence>
<keyword evidence="1" id="KW-0328">Glycosyltransferase</keyword>
<dbReference type="Pfam" id="PF01048">
    <property type="entry name" value="PNP_UDP_1"/>
    <property type="match status" value="1"/>
</dbReference>
<keyword evidence="6" id="KW-1185">Reference proteome</keyword>
<dbReference type="PANTHER" id="PTHR42679:SF2">
    <property type="entry name" value="S-METHYL-5'-THIOADENOSINE PHOSPHORYLASE"/>
    <property type="match status" value="1"/>
</dbReference>
<evidence type="ECO:0000256" key="3">
    <source>
        <dbReference type="ARBA" id="ARBA00022726"/>
    </source>
</evidence>
<dbReference type="InterPro" id="IPR000845">
    <property type="entry name" value="Nucleoside_phosphorylase_d"/>
</dbReference>
<comment type="caution">
    <text evidence="5">The sequence shown here is derived from an EMBL/GenBank/DDBJ whole genome shotgun (WGS) entry which is preliminary data.</text>
</comment>
<dbReference type="SUPFAM" id="SSF53167">
    <property type="entry name" value="Purine and uridine phosphorylases"/>
    <property type="match status" value="1"/>
</dbReference>
<reference evidence="5" key="1">
    <citation type="submission" date="2021-02" db="EMBL/GenBank/DDBJ databases">
        <authorList>
            <person name="Dougan E. K."/>
            <person name="Rhodes N."/>
            <person name="Thang M."/>
            <person name="Chan C."/>
        </authorList>
    </citation>
    <scope>NUCLEOTIDE SEQUENCE</scope>
</reference>
<dbReference type="GO" id="GO:0006166">
    <property type="term" value="P:purine ribonucleoside salvage"/>
    <property type="evidence" value="ECO:0007669"/>
    <property type="project" value="UniProtKB-KW"/>
</dbReference>
<dbReference type="EMBL" id="CAJNDS010002627">
    <property type="protein sequence ID" value="CAE7549471.1"/>
    <property type="molecule type" value="Genomic_DNA"/>
</dbReference>
<dbReference type="GO" id="GO:0019509">
    <property type="term" value="P:L-methionine salvage from methylthioadenosine"/>
    <property type="evidence" value="ECO:0007669"/>
    <property type="project" value="TreeGrafter"/>
</dbReference>
<keyword evidence="3" id="KW-0660">Purine salvage</keyword>